<dbReference type="Proteomes" id="UP000192578">
    <property type="component" value="Unassembled WGS sequence"/>
</dbReference>
<organism evidence="2 3">
    <name type="scientific">Hypsibius exemplaris</name>
    <name type="common">Freshwater tardigrade</name>
    <dbReference type="NCBI Taxonomy" id="2072580"/>
    <lineage>
        <taxon>Eukaryota</taxon>
        <taxon>Metazoa</taxon>
        <taxon>Ecdysozoa</taxon>
        <taxon>Tardigrada</taxon>
        <taxon>Eutardigrada</taxon>
        <taxon>Parachela</taxon>
        <taxon>Hypsibioidea</taxon>
        <taxon>Hypsibiidae</taxon>
        <taxon>Hypsibius</taxon>
    </lineage>
</organism>
<accession>A0A9X6NRT2</accession>
<evidence type="ECO:0000313" key="3">
    <source>
        <dbReference type="Proteomes" id="UP000192578"/>
    </source>
</evidence>
<keyword evidence="3" id="KW-1185">Reference proteome</keyword>
<evidence type="ECO:0000313" key="2">
    <source>
        <dbReference type="EMBL" id="OWA55496.1"/>
    </source>
</evidence>
<keyword evidence="1" id="KW-0175">Coiled coil</keyword>
<name>A0A9X6NRT2_HYPEX</name>
<reference evidence="3" key="1">
    <citation type="submission" date="2017-01" db="EMBL/GenBank/DDBJ databases">
        <title>Comparative genomics of anhydrobiosis in the tardigrade Hypsibius dujardini.</title>
        <authorList>
            <person name="Yoshida Y."/>
            <person name="Koutsovoulos G."/>
            <person name="Laetsch D."/>
            <person name="Stevens L."/>
            <person name="Kumar S."/>
            <person name="Horikawa D."/>
            <person name="Ishino K."/>
            <person name="Komine S."/>
            <person name="Tomita M."/>
            <person name="Blaxter M."/>
            <person name="Arakawa K."/>
        </authorList>
    </citation>
    <scope>NUCLEOTIDE SEQUENCE [LARGE SCALE GENOMIC DNA]</scope>
    <source>
        <strain evidence="3">Z151</strain>
    </source>
</reference>
<sequence>MASVIPRRGTPRREEPPDTELIKLIEDAIKTSLKRRLTIAKIVAYIVNMAPTRNETGLKDRVDNTLVANEGTHFRRPQGHTHSWELQDIEGLRALSTQLLNENRRLSDNILTKQDIEGLRADYTQLLQEKRQLEEKNQGLDAVILARRAGALQISDSDSE</sequence>
<proteinExistence type="predicted"/>
<gene>
    <name evidence="2" type="ORF">BV898_19882</name>
</gene>
<dbReference type="InterPro" id="IPR036388">
    <property type="entry name" value="WH-like_DNA-bd_sf"/>
</dbReference>
<dbReference type="AlphaFoldDB" id="A0A9X6NRT2"/>
<dbReference type="EMBL" id="MTYJ01000862">
    <property type="protein sequence ID" value="OWA55496.1"/>
    <property type="molecule type" value="Genomic_DNA"/>
</dbReference>
<protein>
    <submittedName>
        <fullName evidence="2">Uncharacterized protein</fullName>
    </submittedName>
</protein>
<evidence type="ECO:0000256" key="1">
    <source>
        <dbReference type="SAM" id="Coils"/>
    </source>
</evidence>
<dbReference type="Gene3D" id="1.10.10.10">
    <property type="entry name" value="Winged helix-like DNA-binding domain superfamily/Winged helix DNA-binding domain"/>
    <property type="match status" value="1"/>
</dbReference>
<comment type="caution">
    <text evidence="2">The sequence shown here is derived from an EMBL/GenBank/DDBJ whole genome shotgun (WGS) entry which is preliminary data.</text>
</comment>
<feature type="coiled-coil region" evidence="1">
    <location>
        <begin position="89"/>
        <end position="143"/>
    </location>
</feature>